<evidence type="ECO:0000256" key="4">
    <source>
        <dbReference type="ARBA" id="ARBA00023110"/>
    </source>
</evidence>
<dbReference type="OrthoDB" id="407558at2759"/>
<dbReference type="PROSITE" id="PS50072">
    <property type="entry name" value="CSA_PPIASE_2"/>
    <property type="match status" value="1"/>
</dbReference>
<dbReference type="Gene3D" id="2.40.100.10">
    <property type="entry name" value="Cyclophilin-like"/>
    <property type="match status" value="1"/>
</dbReference>
<keyword evidence="5" id="KW-0413">Isomerase</keyword>
<dbReference type="Proteomes" id="UP000494165">
    <property type="component" value="Unassembled WGS sequence"/>
</dbReference>
<comment type="caution">
    <text evidence="7">The sequence shown here is derived from an EMBL/GenBank/DDBJ whole genome shotgun (WGS) entry which is preliminary data.</text>
</comment>
<dbReference type="PRINTS" id="PR00153">
    <property type="entry name" value="CSAPPISMRASE"/>
</dbReference>
<dbReference type="Pfam" id="PF00160">
    <property type="entry name" value="Pro_isomerase"/>
    <property type="match status" value="1"/>
</dbReference>
<dbReference type="InterPro" id="IPR011990">
    <property type="entry name" value="TPR-like_helical_dom_sf"/>
</dbReference>
<dbReference type="EC" id="5.2.1.8" evidence="3"/>
<evidence type="ECO:0000256" key="5">
    <source>
        <dbReference type="ARBA" id="ARBA00023235"/>
    </source>
</evidence>
<evidence type="ECO:0000256" key="2">
    <source>
        <dbReference type="ARBA" id="ARBA00007365"/>
    </source>
</evidence>
<name>A0A8S1BWA3_9INSE</name>
<reference evidence="7 8" key="1">
    <citation type="submission" date="2020-04" db="EMBL/GenBank/DDBJ databases">
        <authorList>
            <person name="Alioto T."/>
            <person name="Alioto T."/>
            <person name="Gomez Garrido J."/>
        </authorList>
    </citation>
    <scope>NUCLEOTIDE SEQUENCE [LARGE SCALE GENOMIC DNA]</scope>
</reference>
<dbReference type="FunFam" id="2.40.100.10:FF:000022">
    <property type="entry name" value="Peptidyl-prolyl cis-trans isomerase CYP95"/>
    <property type="match status" value="1"/>
</dbReference>
<dbReference type="SUPFAM" id="SSF48452">
    <property type="entry name" value="TPR-like"/>
    <property type="match status" value="1"/>
</dbReference>
<organism evidence="7 8">
    <name type="scientific">Cloeon dipterum</name>
    <dbReference type="NCBI Taxonomy" id="197152"/>
    <lineage>
        <taxon>Eukaryota</taxon>
        <taxon>Metazoa</taxon>
        <taxon>Ecdysozoa</taxon>
        <taxon>Arthropoda</taxon>
        <taxon>Hexapoda</taxon>
        <taxon>Insecta</taxon>
        <taxon>Pterygota</taxon>
        <taxon>Palaeoptera</taxon>
        <taxon>Ephemeroptera</taxon>
        <taxon>Pisciforma</taxon>
        <taxon>Baetidae</taxon>
        <taxon>Cloeon</taxon>
    </lineage>
</organism>
<evidence type="ECO:0000256" key="1">
    <source>
        <dbReference type="ARBA" id="ARBA00000971"/>
    </source>
</evidence>
<dbReference type="Gene3D" id="1.10.150.160">
    <property type="match status" value="1"/>
</dbReference>
<keyword evidence="8" id="KW-1185">Reference proteome</keyword>
<proteinExistence type="inferred from homology"/>
<dbReference type="PANTHER" id="PTHR11071:SF561">
    <property type="entry name" value="PEPTIDYL-PROLYL CIS-TRANS ISOMERASE D-RELATED"/>
    <property type="match status" value="1"/>
</dbReference>
<dbReference type="EMBL" id="CADEPI010000002">
    <property type="protein sequence ID" value="CAB3360000.1"/>
    <property type="molecule type" value="Genomic_DNA"/>
</dbReference>
<evidence type="ECO:0000313" key="8">
    <source>
        <dbReference type="Proteomes" id="UP000494165"/>
    </source>
</evidence>
<dbReference type="SUPFAM" id="SSF50891">
    <property type="entry name" value="Cyclophilin-like"/>
    <property type="match status" value="1"/>
</dbReference>
<comment type="catalytic activity">
    <reaction evidence="1">
        <text>[protein]-peptidylproline (omega=180) = [protein]-peptidylproline (omega=0)</text>
        <dbReference type="Rhea" id="RHEA:16237"/>
        <dbReference type="Rhea" id="RHEA-COMP:10747"/>
        <dbReference type="Rhea" id="RHEA-COMP:10748"/>
        <dbReference type="ChEBI" id="CHEBI:83833"/>
        <dbReference type="ChEBI" id="CHEBI:83834"/>
        <dbReference type="EC" id="5.2.1.8"/>
    </reaction>
</comment>
<evidence type="ECO:0000259" key="6">
    <source>
        <dbReference type="PROSITE" id="PS50072"/>
    </source>
</evidence>
<evidence type="ECO:0000256" key="3">
    <source>
        <dbReference type="ARBA" id="ARBA00013194"/>
    </source>
</evidence>
<feature type="domain" description="PPIase cyclophilin-type" evidence="6">
    <location>
        <begin position="32"/>
        <end position="195"/>
    </location>
</feature>
<protein>
    <recommendedName>
        <fullName evidence="3">peptidylprolyl isomerase</fullName>
        <ecNumber evidence="3">5.2.1.8</ecNumber>
    </recommendedName>
</protein>
<dbReference type="GO" id="GO:0003755">
    <property type="term" value="F:peptidyl-prolyl cis-trans isomerase activity"/>
    <property type="evidence" value="ECO:0007669"/>
    <property type="project" value="UniProtKB-KW"/>
</dbReference>
<sequence>MCPVFASVNHCTNRRPQMPVMSASGDENPIVFLDISIGEDKVGRIIIELFKKKTPKTAENFRCLCTGEKGIGKQGHLLHFKGTLFHKAIPNYMVQGGDIINFDGSGGESIYGLQFEDENFSLLHDDSGLLSMVNSGPNSNSSQFFITLGICPNLDKSHVVFGRVLKGLRIVQEISDVPTDNDIPQVRCSVVDCGEILKGQDWGIHEADGTEDVFTPWPEDLDTKTREHLSDEEVISKIKSSGNHYYSKRQYGLADLKYRKALRYLEYFSQLTNKPNNETDSEMRTACRLNLAACKLKKNQYRQAHQICHEVNNHFIF</sequence>
<evidence type="ECO:0000313" key="7">
    <source>
        <dbReference type="EMBL" id="CAB3360000.1"/>
    </source>
</evidence>
<dbReference type="GO" id="GO:0006457">
    <property type="term" value="P:protein folding"/>
    <property type="evidence" value="ECO:0007669"/>
    <property type="project" value="TreeGrafter"/>
</dbReference>
<dbReference type="InterPro" id="IPR029000">
    <property type="entry name" value="Cyclophilin-like_dom_sf"/>
</dbReference>
<accession>A0A8S1BWA3</accession>
<gene>
    <name evidence="7" type="ORF">CLODIP_2_CD07934</name>
</gene>
<dbReference type="GO" id="GO:0005739">
    <property type="term" value="C:mitochondrion"/>
    <property type="evidence" value="ECO:0007669"/>
    <property type="project" value="TreeGrafter"/>
</dbReference>
<keyword evidence="4" id="KW-0697">Rotamase</keyword>
<dbReference type="GO" id="GO:0016018">
    <property type="term" value="F:cyclosporin A binding"/>
    <property type="evidence" value="ECO:0007669"/>
    <property type="project" value="TreeGrafter"/>
</dbReference>
<comment type="similarity">
    <text evidence="2">Belongs to the cyclophilin-type PPIase family.</text>
</comment>
<dbReference type="AlphaFoldDB" id="A0A8S1BWA3"/>
<dbReference type="InterPro" id="IPR002130">
    <property type="entry name" value="Cyclophilin-type_PPIase_dom"/>
</dbReference>
<dbReference type="PANTHER" id="PTHR11071">
    <property type="entry name" value="PEPTIDYL-PROLYL CIS-TRANS ISOMERASE"/>
    <property type="match status" value="1"/>
</dbReference>